<evidence type="ECO:0000313" key="10">
    <source>
        <dbReference type="Proteomes" id="UP001169760"/>
    </source>
</evidence>
<keyword evidence="6 7" id="KW-0472">Membrane</keyword>
<comment type="caution">
    <text evidence="9">The sequence shown here is derived from an EMBL/GenBank/DDBJ whole genome shotgun (WGS) entry which is preliminary data.</text>
</comment>
<sequence length="273" mass="31370">MNALDQWLIQHESSLRLAVFLFVFCSMALWETLQPARAAHTPKRVRWLNNISLLVINSFALRLLFPLAAVGFAQFAQQHKLGLLNNYAIPLTIALPCSVVLLDLCIYWQHRAFHHVPLLWRLHRVHHMDTDMDVTTAARFHTFEIMLSMAIKWLIIIALGAPVIAVIVFEALLNASATFNHANIRLPAKWDNPLRLLVVTPNMHRVHHSNVQTQTDSNFGFFLSLWDKLFNTYHYANASQEQAIQIGLTSFRQHPWRITTMLANPFRAAPKTK</sequence>
<dbReference type="Pfam" id="PF04116">
    <property type="entry name" value="FA_hydroxylase"/>
    <property type="match status" value="1"/>
</dbReference>
<dbReference type="RefSeq" id="WP_303492549.1">
    <property type="nucleotide sequence ID" value="NZ_JAUOPB010000006.1"/>
</dbReference>
<dbReference type="AlphaFoldDB" id="A0AAW7X426"/>
<organism evidence="9 10">
    <name type="scientific">Saccharophagus degradans</name>
    <dbReference type="NCBI Taxonomy" id="86304"/>
    <lineage>
        <taxon>Bacteria</taxon>
        <taxon>Pseudomonadati</taxon>
        <taxon>Pseudomonadota</taxon>
        <taxon>Gammaproteobacteria</taxon>
        <taxon>Cellvibrionales</taxon>
        <taxon>Cellvibrionaceae</taxon>
        <taxon>Saccharophagus</taxon>
    </lineage>
</organism>
<gene>
    <name evidence="9" type="ORF">Q4521_08855</name>
</gene>
<feature type="transmembrane region" description="Helical" evidence="7">
    <location>
        <begin position="54"/>
        <end position="75"/>
    </location>
</feature>
<dbReference type="GO" id="GO:0016020">
    <property type="term" value="C:membrane"/>
    <property type="evidence" value="ECO:0007669"/>
    <property type="project" value="GOC"/>
</dbReference>
<dbReference type="GO" id="GO:0008610">
    <property type="term" value="P:lipid biosynthetic process"/>
    <property type="evidence" value="ECO:0007669"/>
    <property type="project" value="InterPro"/>
</dbReference>
<keyword evidence="5" id="KW-0443">Lipid metabolism</keyword>
<dbReference type="PANTHER" id="PTHR21624">
    <property type="entry name" value="STEROL DESATURASE-RELATED PROTEIN"/>
    <property type="match status" value="1"/>
</dbReference>
<feature type="domain" description="Fatty acid hydroxylase" evidence="8">
    <location>
        <begin position="98"/>
        <end position="232"/>
    </location>
</feature>
<reference evidence="9" key="1">
    <citation type="submission" date="2023-07" db="EMBL/GenBank/DDBJ databases">
        <title>Genome content predicts the carbon catabolic preferences of heterotrophic bacteria.</title>
        <authorList>
            <person name="Gralka M."/>
        </authorList>
    </citation>
    <scope>NUCLEOTIDE SEQUENCE</scope>
    <source>
        <strain evidence="9">I3M17_2</strain>
    </source>
</reference>
<accession>A0AAW7X426</accession>
<evidence type="ECO:0000256" key="7">
    <source>
        <dbReference type="SAM" id="Phobius"/>
    </source>
</evidence>
<dbReference type="GO" id="GO:0005506">
    <property type="term" value="F:iron ion binding"/>
    <property type="evidence" value="ECO:0007669"/>
    <property type="project" value="InterPro"/>
</dbReference>
<feature type="transmembrane region" description="Helical" evidence="7">
    <location>
        <begin position="153"/>
        <end position="173"/>
    </location>
</feature>
<evidence type="ECO:0000256" key="4">
    <source>
        <dbReference type="ARBA" id="ARBA00023002"/>
    </source>
</evidence>
<proteinExistence type="predicted"/>
<dbReference type="InterPro" id="IPR051689">
    <property type="entry name" value="Sterol_desaturase/TMEM195"/>
</dbReference>
<evidence type="ECO:0000256" key="5">
    <source>
        <dbReference type="ARBA" id="ARBA00023098"/>
    </source>
</evidence>
<dbReference type="Proteomes" id="UP001169760">
    <property type="component" value="Unassembled WGS sequence"/>
</dbReference>
<keyword evidence="3 7" id="KW-1133">Transmembrane helix</keyword>
<feature type="transmembrane region" description="Helical" evidence="7">
    <location>
        <begin position="15"/>
        <end position="33"/>
    </location>
</feature>
<evidence type="ECO:0000256" key="6">
    <source>
        <dbReference type="ARBA" id="ARBA00023136"/>
    </source>
</evidence>
<dbReference type="PANTHER" id="PTHR21624:SF1">
    <property type="entry name" value="ALKYLGLYCEROL MONOOXYGENASE"/>
    <property type="match status" value="1"/>
</dbReference>
<evidence type="ECO:0000259" key="8">
    <source>
        <dbReference type="Pfam" id="PF04116"/>
    </source>
</evidence>
<dbReference type="EC" id="1.-.-.-" evidence="9"/>
<evidence type="ECO:0000313" key="9">
    <source>
        <dbReference type="EMBL" id="MDO6422580.1"/>
    </source>
</evidence>
<dbReference type="EMBL" id="JAUOPB010000006">
    <property type="protein sequence ID" value="MDO6422580.1"/>
    <property type="molecule type" value="Genomic_DNA"/>
</dbReference>
<comment type="subcellular location">
    <subcellularLocation>
        <location evidence="1">Endomembrane system</location>
        <topology evidence="1">Multi-pass membrane protein</topology>
    </subcellularLocation>
</comment>
<protein>
    <submittedName>
        <fullName evidence="9">Sterol desaturase family protein</fullName>
        <ecNumber evidence="9">1.-.-.-</ecNumber>
    </submittedName>
</protein>
<dbReference type="GO" id="GO:0006643">
    <property type="term" value="P:membrane lipid metabolic process"/>
    <property type="evidence" value="ECO:0007669"/>
    <property type="project" value="TreeGrafter"/>
</dbReference>
<name>A0AAW7X426_9GAMM</name>
<keyword evidence="2 7" id="KW-0812">Transmembrane</keyword>
<feature type="transmembrane region" description="Helical" evidence="7">
    <location>
        <begin position="87"/>
        <end position="108"/>
    </location>
</feature>
<dbReference type="InterPro" id="IPR006694">
    <property type="entry name" value="Fatty_acid_hydroxylase"/>
</dbReference>
<evidence type="ECO:0000256" key="1">
    <source>
        <dbReference type="ARBA" id="ARBA00004127"/>
    </source>
</evidence>
<evidence type="ECO:0000256" key="2">
    <source>
        <dbReference type="ARBA" id="ARBA00022692"/>
    </source>
</evidence>
<dbReference type="GO" id="GO:0012505">
    <property type="term" value="C:endomembrane system"/>
    <property type="evidence" value="ECO:0007669"/>
    <property type="project" value="UniProtKB-SubCell"/>
</dbReference>
<evidence type="ECO:0000256" key="3">
    <source>
        <dbReference type="ARBA" id="ARBA00022989"/>
    </source>
</evidence>
<keyword evidence="4 9" id="KW-0560">Oxidoreductase</keyword>
<dbReference type="GO" id="GO:0050479">
    <property type="term" value="F:glyceryl-ether monooxygenase activity"/>
    <property type="evidence" value="ECO:0007669"/>
    <property type="project" value="TreeGrafter"/>
</dbReference>